<feature type="region of interest" description="Disordered" evidence="1">
    <location>
        <begin position="114"/>
        <end position="144"/>
    </location>
</feature>
<dbReference type="RefSeq" id="WP_065916175.1">
    <property type="nucleotide sequence ID" value="NZ_CP016793.1"/>
</dbReference>
<dbReference type="AlphaFoldDB" id="A0A1B2HJB8"/>
<keyword evidence="2" id="KW-0732">Signal</keyword>
<sequence length="144" mass="14853">MNRTAPVLGLTAAALALVFTPAGNAQSGDTYSLDKAEYLPGETITVSYDVTANCEGTVGSTGFVGHVAPEFQLDPPNIMRTKATAGNWAGEYRTSLKCGGEYVSKSFRVLEQAKAPEAPAPVQKPKAPIVKPKGAPQTGGGGTV</sequence>
<dbReference type="EMBL" id="CP016793">
    <property type="protein sequence ID" value="ANZ37813.1"/>
    <property type="molecule type" value="Genomic_DNA"/>
</dbReference>
<reference evidence="3 4" key="1">
    <citation type="submission" date="2016-07" db="EMBL/GenBank/DDBJ databases">
        <title>Complete genome sequence of the Lentzea guizhouensis DHS C013.</title>
        <authorList>
            <person name="Cao C."/>
        </authorList>
    </citation>
    <scope>NUCLEOTIDE SEQUENCE [LARGE SCALE GENOMIC DNA]</scope>
    <source>
        <strain evidence="3 4">DHS C013</strain>
    </source>
</reference>
<evidence type="ECO:0000256" key="2">
    <source>
        <dbReference type="SAM" id="SignalP"/>
    </source>
</evidence>
<accession>A0A1B2HJB8</accession>
<feature type="chain" id="PRO_5008538289" description="Serine/threonine protein kinase" evidence="2">
    <location>
        <begin position="26"/>
        <end position="144"/>
    </location>
</feature>
<evidence type="ECO:0000313" key="3">
    <source>
        <dbReference type="EMBL" id="ANZ37813.1"/>
    </source>
</evidence>
<evidence type="ECO:0000313" key="4">
    <source>
        <dbReference type="Proteomes" id="UP000093053"/>
    </source>
</evidence>
<dbReference type="STRING" id="1586287.BBK82_18845"/>
<keyword evidence="4" id="KW-1185">Reference proteome</keyword>
<name>A0A1B2HJB8_9PSEU</name>
<proteinExistence type="predicted"/>
<dbReference type="OrthoDB" id="3638561at2"/>
<gene>
    <name evidence="3" type="ORF">BBK82_18845</name>
</gene>
<evidence type="ECO:0008006" key="5">
    <source>
        <dbReference type="Google" id="ProtNLM"/>
    </source>
</evidence>
<dbReference type="Proteomes" id="UP000093053">
    <property type="component" value="Chromosome"/>
</dbReference>
<evidence type="ECO:0000256" key="1">
    <source>
        <dbReference type="SAM" id="MobiDB-lite"/>
    </source>
</evidence>
<organism evidence="3 4">
    <name type="scientific">Lentzea guizhouensis</name>
    <dbReference type="NCBI Taxonomy" id="1586287"/>
    <lineage>
        <taxon>Bacteria</taxon>
        <taxon>Bacillati</taxon>
        <taxon>Actinomycetota</taxon>
        <taxon>Actinomycetes</taxon>
        <taxon>Pseudonocardiales</taxon>
        <taxon>Pseudonocardiaceae</taxon>
        <taxon>Lentzea</taxon>
    </lineage>
</organism>
<protein>
    <recommendedName>
        <fullName evidence="5">Serine/threonine protein kinase</fullName>
    </recommendedName>
</protein>
<dbReference type="KEGG" id="led:BBK82_18845"/>
<feature type="signal peptide" evidence="2">
    <location>
        <begin position="1"/>
        <end position="25"/>
    </location>
</feature>